<gene>
    <name evidence="2" type="ORF">DM43_6359</name>
</gene>
<feature type="region of interest" description="Disordered" evidence="1">
    <location>
        <begin position="9"/>
        <end position="61"/>
    </location>
</feature>
<feature type="compositionally biased region" description="Low complexity" evidence="1">
    <location>
        <begin position="19"/>
        <end position="28"/>
    </location>
</feature>
<evidence type="ECO:0000313" key="3">
    <source>
        <dbReference type="Proteomes" id="UP000029575"/>
    </source>
</evidence>
<dbReference type="EMBL" id="JPGD01000001">
    <property type="protein sequence ID" value="KGC09007.1"/>
    <property type="molecule type" value="Genomic_DNA"/>
</dbReference>
<dbReference type="AlphaFoldDB" id="A0AA88ZEJ8"/>
<dbReference type="Proteomes" id="UP000029575">
    <property type="component" value="Unassembled WGS sequence"/>
</dbReference>
<reference evidence="2 3" key="1">
    <citation type="submission" date="2014-06" db="EMBL/GenBank/DDBJ databases">
        <authorList>
            <person name="Bishop-Lilly K.A."/>
            <person name="Broomall S.M."/>
            <person name="Chain P.S."/>
            <person name="Chertkov O."/>
            <person name="Coyne S.R."/>
            <person name="Daligault H.E."/>
            <person name="Davenport K.W."/>
            <person name="Erkkila T."/>
            <person name="Frey K.G."/>
            <person name="Gibbons H.S."/>
            <person name="Gu W."/>
            <person name="Jaissle J."/>
            <person name="Johnson S.L."/>
            <person name="Koroleva G.I."/>
            <person name="Ladner J.T."/>
            <person name="Lo C.-C."/>
            <person name="Minogue T.D."/>
            <person name="Munk C."/>
            <person name="Palacios G.F."/>
            <person name="Redden C.L."/>
            <person name="Rosenzweig C.N."/>
            <person name="Scholz M.B."/>
            <person name="Teshima H."/>
            <person name="Xu Y."/>
        </authorList>
    </citation>
    <scope>NUCLEOTIDE SEQUENCE [LARGE SCALE GENOMIC DNA]</scope>
    <source>
        <strain evidence="2 3">DWS 37UF10B-2</strain>
    </source>
</reference>
<organism evidence="2 3">
    <name type="scientific">Burkholderia cepacia</name>
    <name type="common">Pseudomonas cepacia</name>
    <dbReference type="NCBI Taxonomy" id="292"/>
    <lineage>
        <taxon>Bacteria</taxon>
        <taxon>Pseudomonadati</taxon>
        <taxon>Pseudomonadota</taxon>
        <taxon>Betaproteobacteria</taxon>
        <taxon>Burkholderiales</taxon>
        <taxon>Burkholderiaceae</taxon>
        <taxon>Burkholderia</taxon>
        <taxon>Burkholderia cepacia complex</taxon>
    </lineage>
</organism>
<sequence length="222" mass="25495">MIPLFTVYRSTKRRRSRRSAANSSNVSNQPLRRARTCPPGYPHHTLSNVTARRNRPAPPRARFDATCVPLRFFRAGSSAHAPRSAPTSRRARRMPTAFHPFAHARVRSGRRTGVGPYRRNMSLATGSRRQALRSAVVLRYLRLSFAFTRIPTRCIRSRPPSPNPGRSSTRGRRRARIRRSFPLLSHRRPSALRRPRRRHASADRPASVFVFHSPRWLQVRAS</sequence>
<evidence type="ECO:0000256" key="1">
    <source>
        <dbReference type="SAM" id="MobiDB-lite"/>
    </source>
</evidence>
<feature type="region of interest" description="Disordered" evidence="1">
    <location>
        <begin position="154"/>
        <end position="203"/>
    </location>
</feature>
<proteinExistence type="predicted"/>
<feature type="compositionally biased region" description="Basic residues" evidence="1">
    <location>
        <begin position="169"/>
        <end position="199"/>
    </location>
</feature>
<comment type="caution">
    <text evidence="2">The sequence shown here is derived from an EMBL/GenBank/DDBJ whole genome shotgun (WGS) entry which is preliminary data.</text>
</comment>
<accession>A0AA88ZEJ8</accession>
<evidence type="ECO:0000313" key="2">
    <source>
        <dbReference type="EMBL" id="KGC09007.1"/>
    </source>
</evidence>
<protein>
    <submittedName>
        <fullName evidence="2">Uncharacterized protein</fullName>
    </submittedName>
</protein>
<name>A0AA88ZEJ8_BURCE</name>